<dbReference type="RefSeq" id="WP_012639672.1">
    <property type="nucleotide sequence ID" value="NC_011901.1"/>
</dbReference>
<evidence type="ECO:0000313" key="2">
    <source>
        <dbReference type="EMBL" id="ACL74210.1"/>
    </source>
</evidence>
<evidence type="ECO:0000313" key="3">
    <source>
        <dbReference type="Proteomes" id="UP000002383"/>
    </source>
</evidence>
<proteinExistence type="predicted"/>
<keyword evidence="3" id="KW-1185">Reference proteome</keyword>
<sequence>MQPTAPDLPPRRRTGKRRLGRYLPLVIFVLFGLFILKEQVPAVDQWFQKLAAPERFAAGETCRRAALNAADHPGFARVRHTGTVHDTRDGFYVEGVEIGSLGDGGAETVFRYNCYVDREGNIVSSNRTDVATRP</sequence>
<accession>B8GQI6</accession>
<dbReference type="OrthoDB" id="9973223at2"/>
<dbReference type="Proteomes" id="UP000002383">
    <property type="component" value="Chromosome"/>
</dbReference>
<dbReference type="HOGENOM" id="CLU_1895248_0_0_6"/>
<dbReference type="KEGG" id="tgr:Tgr7_3141"/>
<protein>
    <submittedName>
        <fullName evidence="2">Uncharacterized protein</fullName>
    </submittedName>
</protein>
<dbReference type="AlphaFoldDB" id="B8GQI6"/>
<reference evidence="2 3" key="1">
    <citation type="journal article" date="2011" name="Stand. Genomic Sci.">
        <title>Complete genome sequence of 'Thioalkalivibrio sulfidophilus' HL-EbGr7.</title>
        <authorList>
            <person name="Muyzer G."/>
            <person name="Sorokin D.Y."/>
            <person name="Mavromatis K."/>
            <person name="Lapidus A."/>
            <person name="Clum A."/>
            <person name="Ivanova N."/>
            <person name="Pati A."/>
            <person name="d'Haeseleer P."/>
            <person name="Woyke T."/>
            <person name="Kyrpides N.C."/>
        </authorList>
    </citation>
    <scope>NUCLEOTIDE SEQUENCE [LARGE SCALE GENOMIC DNA]</scope>
    <source>
        <strain evidence="2 3">HL-EbGR7</strain>
    </source>
</reference>
<keyword evidence="1" id="KW-0812">Transmembrane</keyword>
<organism evidence="2 3">
    <name type="scientific">Thioalkalivibrio sulfidiphilus (strain HL-EbGR7)</name>
    <dbReference type="NCBI Taxonomy" id="396588"/>
    <lineage>
        <taxon>Bacteria</taxon>
        <taxon>Pseudomonadati</taxon>
        <taxon>Pseudomonadota</taxon>
        <taxon>Gammaproteobacteria</taxon>
        <taxon>Chromatiales</taxon>
        <taxon>Ectothiorhodospiraceae</taxon>
        <taxon>Thioalkalivibrio</taxon>
    </lineage>
</organism>
<gene>
    <name evidence="2" type="ordered locus">Tgr7_3141</name>
</gene>
<keyword evidence="1" id="KW-0472">Membrane</keyword>
<keyword evidence="1" id="KW-1133">Transmembrane helix</keyword>
<feature type="transmembrane region" description="Helical" evidence="1">
    <location>
        <begin position="19"/>
        <end position="36"/>
    </location>
</feature>
<name>B8GQI6_THISH</name>
<dbReference type="EMBL" id="CP001339">
    <property type="protein sequence ID" value="ACL74210.1"/>
    <property type="molecule type" value="Genomic_DNA"/>
</dbReference>
<evidence type="ECO:0000256" key="1">
    <source>
        <dbReference type="SAM" id="Phobius"/>
    </source>
</evidence>